<evidence type="ECO:0000259" key="1">
    <source>
        <dbReference type="Pfam" id="PF13460"/>
    </source>
</evidence>
<dbReference type="PANTHER" id="PTHR12126">
    <property type="entry name" value="NADH-UBIQUINONE OXIDOREDUCTASE 39 KDA SUBUNIT-RELATED"/>
    <property type="match status" value="1"/>
</dbReference>
<sequence>MTVLVAGATGFVGRHLVPELVAEGNAVTALVREPSSYDPPMGVSVVKGDLNDRDSLDGIFEGIDAAYYLVHSMGEDGDFMQRDRGAARNFVDAARGTGVSRVVYLSGLGGERTTLSDHLTSRREVEHILANGDYDITVLRAAIVIGEDSVSFRIVRQLAERLPLMITPQWVRTECQPIAIDDVVAYLLGVLDTPETAGETFEIGGPDVLTYGEMVLMTGEILDRKATMVPVPVLTPKLSAYWVDLVTDVPKDVAHPLILGLKTRTVVEDDRIRSLIPVELTPVEKAVRQAVA</sequence>
<dbReference type="SUPFAM" id="SSF51735">
    <property type="entry name" value="NAD(P)-binding Rossmann-fold domains"/>
    <property type="match status" value="1"/>
</dbReference>
<dbReference type="Pfam" id="PF13460">
    <property type="entry name" value="NAD_binding_10"/>
    <property type="match status" value="1"/>
</dbReference>
<dbReference type="GeneID" id="68613711"/>
<dbReference type="AlphaFoldDB" id="A0AAV3UNE5"/>
<dbReference type="InterPro" id="IPR016040">
    <property type="entry name" value="NAD(P)-bd_dom"/>
</dbReference>
<accession>A0AAV3UNE5</accession>
<organism evidence="2 3">
    <name type="scientific">Haladaptatus pallidirubidus</name>
    <dbReference type="NCBI Taxonomy" id="1008152"/>
    <lineage>
        <taxon>Archaea</taxon>
        <taxon>Methanobacteriati</taxon>
        <taxon>Methanobacteriota</taxon>
        <taxon>Stenosarchaea group</taxon>
        <taxon>Halobacteria</taxon>
        <taxon>Halobacteriales</taxon>
        <taxon>Haladaptataceae</taxon>
        <taxon>Haladaptatus</taxon>
    </lineage>
</organism>
<dbReference type="RefSeq" id="WP_227773511.1">
    <property type="nucleotide sequence ID" value="NZ_BAABKX010000018.1"/>
</dbReference>
<dbReference type="InterPro" id="IPR051207">
    <property type="entry name" value="ComplexI_NDUFA9_subunit"/>
</dbReference>
<reference evidence="2 3" key="1">
    <citation type="journal article" date="2019" name="Int. J. Syst. Evol. Microbiol.">
        <title>The Global Catalogue of Microorganisms (GCM) 10K type strain sequencing project: providing services to taxonomists for standard genome sequencing and annotation.</title>
        <authorList>
            <consortium name="The Broad Institute Genomics Platform"/>
            <consortium name="The Broad Institute Genome Sequencing Center for Infectious Disease"/>
            <person name="Wu L."/>
            <person name="Ma J."/>
        </authorList>
    </citation>
    <scope>NUCLEOTIDE SEQUENCE [LARGE SCALE GENOMIC DNA]</scope>
    <source>
        <strain evidence="2 3">JCM 17504</strain>
    </source>
</reference>
<feature type="domain" description="NAD(P)-binding" evidence="1">
    <location>
        <begin position="7"/>
        <end position="157"/>
    </location>
</feature>
<gene>
    <name evidence="2" type="ORF">GCM10025751_44270</name>
</gene>
<name>A0AAV3UNE5_9EURY</name>
<evidence type="ECO:0000313" key="2">
    <source>
        <dbReference type="EMBL" id="GAA5059824.1"/>
    </source>
</evidence>
<comment type="caution">
    <text evidence="2">The sequence shown here is derived from an EMBL/GenBank/DDBJ whole genome shotgun (WGS) entry which is preliminary data.</text>
</comment>
<dbReference type="Gene3D" id="3.40.50.720">
    <property type="entry name" value="NAD(P)-binding Rossmann-like Domain"/>
    <property type="match status" value="1"/>
</dbReference>
<evidence type="ECO:0000313" key="3">
    <source>
        <dbReference type="Proteomes" id="UP001501729"/>
    </source>
</evidence>
<protein>
    <submittedName>
        <fullName evidence="2">NAD(P)H-binding protein</fullName>
    </submittedName>
</protein>
<dbReference type="InterPro" id="IPR036291">
    <property type="entry name" value="NAD(P)-bd_dom_sf"/>
</dbReference>
<dbReference type="EMBL" id="BAABKX010000018">
    <property type="protein sequence ID" value="GAA5059824.1"/>
    <property type="molecule type" value="Genomic_DNA"/>
</dbReference>
<dbReference type="Proteomes" id="UP001501729">
    <property type="component" value="Unassembled WGS sequence"/>
</dbReference>
<keyword evidence="3" id="KW-1185">Reference proteome</keyword>
<dbReference type="PANTHER" id="PTHR12126:SF11">
    <property type="entry name" value="NADH DEHYDROGENASE [UBIQUINONE] 1 ALPHA SUBCOMPLEX SUBUNIT 9, MITOCHONDRIAL"/>
    <property type="match status" value="1"/>
</dbReference>
<proteinExistence type="predicted"/>
<dbReference type="GO" id="GO:0044877">
    <property type="term" value="F:protein-containing complex binding"/>
    <property type="evidence" value="ECO:0007669"/>
    <property type="project" value="TreeGrafter"/>
</dbReference>